<evidence type="ECO:0000256" key="5">
    <source>
        <dbReference type="ARBA" id="ARBA00023014"/>
    </source>
</evidence>
<dbReference type="Pfam" id="PF04055">
    <property type="entry name" value="Radical_SAM"/>
    <property type="match status" value="1"/>
</dbReference>
<evidence type="ECO:0000259" key="7">
    <source>
        <dbReference type="PROSITE" id="PS51918"/>
    </source>
</evidence>
<dbReference type="AlphaFoldDB" id="A0A7C5DAS5"/>
<keyword evidence="1" id="KW-0004">4Fe-4S</keyword>
<comment type="cofactor">
    <cofactor evidence="6">
        <name>[4Fe-4S] cluster</name>
        <dbReference type="ChEBI" id="CHEBI:49883"/>
    </cofactor>
    <text evidence="6">Binds 1 [4Fe-4S] cluster. The cluster is coordinated with 3 cysteines and an exchangeable S-adenosyl-L-methionine.</text>
</comment>
<keyword evidence="4 6" id="KW-0408">Iron</keyword>
<evidence type="ECO:0000256" key="6">
    <source>
        <dbReference type="PIRSR" id="PIRSR004869-50"/>
    </source>
</evidence>
<sequence length="307" mass="35177">MKEAMYYEKLENNVVRCNLCSHHCVLKPGEVGICLGKKNIDGTLYAINYGETTSLAIDPIEKKPLFNFFPGTQILSTSPNGCNLRCPFCQNYNISVLETPTKYISPEELVNLAKYYRTPSIAFTYSEPLIWYEYILDVAKIAKPIGLKLVLVTNGMIEEEPLRNLLKYIDAMNIDLKNMDPGYYRKVLKGDLESVKRTISISQEEIHIEVTNLIIPGDNDTNEQIHSVVDFVSSLRDTIPLHFSRYFPNFKYNRPPTPIETLRKAYDIAREKLKYVYVGNAFIKGTENTYCPECGNMLIERYGYSVN</sequence>
<proteinExistence type="predicted"/>
<feature type="domain" description="Radical SAM core" evidence="7">
    <location>
        <begin position="67"/>
        <end position="280"/>
    </location>
</feature>
<dbReference type="SFLD" id="SFLDG01101">
    <property type="entry name" value="Uncharacterised_Radical_SAM_Su"/>
    <property type="match status" value="1"/>
</dbReference>
<evidence type="ECO:0000256" key="1">
    <source>
        <dbReference type="ARBA" id="ARBA00022485"/>
    </source>
</evidence>
<dbReference type="EMBL" id="DRTB01000114">
    <property type="protein sequence ID" value="HHE04738.1"/>
    <property type="molecule type" value="Genomic_DNA"/>
</dbReference>
<keyword evidence="2 6" id="KW-0949">S-adenosyl-L-methionine</keyword>
<reference evidence="8" key="1">
    <citation type="journal article" date="2020" name="mSystems">
        <title>Genome- and Community-Level Interaction Insights into Carbon Utilization and Element Cycling Functions of Hydrothermarchaeota in Hydrothermal Sediment.</title>
        <authorList>
            <person name="Zhou Z."/>
            <person name="Liu Y."/>
            <person name="Xu W."/>
            <person name="Pan J."/>
            <person name="Luo Z.H."/>
            <person name="Li M."/>
        </authorList>
    </citation>
    <scope>NUCLEOTIDE SEQUENCE [LARGE SCALE GENOMIC DNA]</scope>
    <source>
        <strain evidence="8">HyVt-74</strain>
    </source>
</reference>
<dbReference type="SUPFAM" id="SSF102114">
    <property type="entry name" value="Radical SAM enzymes"/>
    <property type="match status" value="1"/>
</dbReference>
<feature type="binding site" evidence="6">
    <location>
        <position position="86"/>
    </location>
    <ligand>
        <name>[4Fe-4S] cluster</name>
        <dbReference type="ChEBI" id="CHEBI:49883"/>
        <note>4Fe-4S-S-AdoMet</note>
    </ligand>
</feature>
<protein>
    <submittedName>
        <fullName evidence="8">AmmeMemoRadiSam system radical SAM enzyme</fullName>
    </submittedName>
</protein>
<dbReference type="GO" id="GO:0051539">
    <property type="term" value="F:4 iron, 4 sulfur cluster binding"/>
    <property type="evidence" value="ECO:0007669"/>
    <property type="project" value="UniProtKB-KW"/>
</dbReference>
<accession>A0A7C5DAS5</accession>
<keyword evidence="3 6" id="KW-0479">Metal-binding</keyword>
<keyword evidence="5 6" id="KW-0411">Iron-sulfur</keyword>
<dbReference type="NCBIfam" id="TIGR04337">
    <property type="entry name" value="AmmeMemoSam_rS"/>
    <property type="match status" value="1"/>
</dbReference>
<organism evidence="8">
    <name type="scientific">candidate division WOR-3 bacterium</name>
    <dbReference type="NCBI Taxonomy" id="2052148"/>
    <lineage>
        <taxon>Bacteria</taxon>
        <taxon>Bacteria division WOR-3</taxon>
    </lineage>
</organism>
<dbReference type="CDD" id="cd01335">
    <property type="entry name" value="Radical_SAM"/>
    <property type="match status" value="1"/>
</dbReference>
<feature type="binding site" evidence="6">
    <location>
        <position position="89"/>
    </location>
    <ligand>
        <name>[4Fe-4S] cluster</name>
        <dbReference type="ChEBI" id="CHEBI:49883"/>
        <note>4Fe-4S-S-AdoMet</note>
    </ligand>
</feature>
<dbReference type="PROSITE" id="PS51918">
    <property type="entry name" value="RADICAL_SAM"/>
    <property type="match status" value="1"/>
</dbReference>
<evidence type="ECO:0000256" key="3">
    <source>
        <dbReference type="ARBA" id="ARBA00022723"/>
    </source>
</evidence>
<comment type="caution">
    <text evidence="8">The sequence shown here is derived from an EMBL/GenBank/DDBJ whole genome shotgun (WGS) entry which is preliminary data.</text>
</comment>
<dbReference type="GO" id="GO:0046872">
    <property type="term" value="F:metal ion binding"/>
    <property type="evidence" value="ECO:0007669"/>
    <property type="project" value="UniProtKB-KW"/>
</dbReference>
<dbReference type="InterPro" id="IPR058240">
    <property type="entry name" value="rSAM_sf"/>
</dbReference>
<evidence type="ECO:0000256" key="4">
    <source>
        <dbReference type="ARBA" id="ARBA00023004"/>
    </source>
</evidence>
<evidence type="ECO:0000313" key="8">
    <source>
        <dbReference type="EMBL" id="HHE04738.1"/>
    </source>
</evidence>
<dbReference type="InterPro" id="IPR016431">
    <property type="entry name" value="Pyrv-formate_lyase-activ_prd"/>
</dbReference>
<dbReference type="Gene3D" id="3.20.20.70">
    <property type="entry name" value="Aldolase class I"/>
    <property type="match status" value="1"/>
</dbReference>
<feature type="non-terminal residue" evidence="8">
    <location>
        <position position="307"/>
    </location>
</feature>
<dbReference type="InterPro" id="IPR007197">
    <property type="entry name" value="rSAM"/>
</dbReference>
<dbReference type="InterPro" id="IPR013785">
    <property type="entry name" value="Aldolase_TIM"/>
</dbReference>
<dbReference type="PANTHER" id="PTHR30352">
    <property type="entry name" value="PYRUVATE FORMATE-LYASE-ACTIVATING ENZYME"/>
    <property type="match status" value="1"/>
</dbReference>
<evidence type="ECO:0000256" key="2">
    <source>
        <dbReference type="ARBA" id="ARBA00022691"/>
    </source>
</evidence>
<gene>
    <name evidence="8" type="primary">amrS</name>
    <name evidence="8" type="ORF">ENL19_01590</name>
</gene>
<dbReference type="Proteomes" id="UP000886110">
    <property type="component" value="Unassembled WGS sequence"/>
</dbReference>
<dbReference type="PANTHER" id="PTHR30352:SF5">
    <property type="entry name" value="PYRUVATE FORMATE-LYASE 1-ACTIVATING ENZYME"/>
    <property type="match status" value="1"/>
</dbReference>
<name>A0A7C5DAS5_UNCW3</name>
<dbReference type="InterPro" id="IPR034457">
    <property type="entry name" value="Organic_radical-activating"/>
</dbReference>
<dbReference type="InterPro" id="IPR027596">
    <property type="entry name" value="AmmeMemoSam_rS"/>
</dbReference>
<dbReference type="PIRSF" id="PIRSF004869">
    <property type="entry name" value="PflX_prd"/>
    <property type="match status" value="1"/>
</dbReference>
<feature type="binding site" evidence="6">
    <location>
        <position position="82"/>
    </location>
    <ligand>
        <name>[4Fe-4S] cluster</name>
        <dbReference type="ChEBI" id="CHEBI:49883"/>
        <note>4Fe-4S-S-AdoMet</note>
    </ligand>
</feature>
<dbReference type="GO" id="GO:0003824">
    <property type="term" value="F:catalytic activity"/>
    <property type="evidence" value="ECO:0007669"/>
    <property type="project" value="InterPro"/>
</dbReference>
<dbReference type="SFLD" id="SFLDS00029">
    <property type="entry name" value="Radical_SAM"/>
    <property type="match status" value="1"/>
</dbReference>